<keyword evidence="1" id="KW-0472">Membrane</keyword>
<dbReference type="RefSeq" id="WP_344564521.1">
    <property type="nucleotide sequence ID" value="NZ_BAAATG010000034.1"/>
</dbReference>
<sequence>MLASKDGLSPYHPLPSSVPPRASRGLLVAVVAAFAVSALSDLFAAYTVVRLRTVVDGDMTATTASDLDAAYSLYERAGQVQLVTGLLCAALFITWFFQTRRRTELLAPNWFRKGPGWAIGAWFVPVANLWLPYRIASDMWNACALLPTEGKSHRLPMWPVNLWWGLFVGTTLLGRFAAARVDMVDSFAEVSDVLTLSLVTDLLYVATAGAAVVFTVRLAALERLKAAEGRGASLDGVHTHR</sequence>
<feature type="transmembrane region" description="Helical" evidence="1">
    <location>
        <begin position="198"/>
        <end position="220"/>
    </location>
</feature>
<proteinExistence type="predicted"/>
<comment type="caution">
    <text evidence="3">The sequence shown here is derived from an EMBL/GenBank/DDBJ whole genome shotgun (WGS) entry which is preliminary data.</text>
</comment>
<feature type="transmembrane region" description="Helical" evidence="1">
    <location>
        <begin position="117"/>
        <end position="136"/>
    </location>
</feature>
<evidence type="ECO:0000259" key="2">
    <source>
        <dbReference type="Pfam" id="PF14219"/>
    </source>
</evidence>
<organism evidence="3 4">
    <name type="scientific">Streptomyces atrovirens</name>
    <dbReference type="NCBI Taxonomy" id="285556"/>
    <lineage>
        <taxon>Bacteria</taxon>
        <taxon>Bacillati</taxon>
        <taxon>Actinomycetota</taxon>
        <taxon>Actinomycetes</taxon>
        <taxon>Kitasatosporales</taxon>
        <taxon>Streptomycetaceae</taxon>
        <taxon>Streptomyces</taxon>
    </lineage>
</organism>
<reference evidence="4" key="1">
    <citation type="journal article" date="2019" name="Int. J. Syst. Evol. Microbiol.">
        <title>The Global Catalogue of Microorganisms (GCM) 10K type strain sequencing project: providing services to taxonomists for standard genome sequencing and annotation.</title>
        <authorList>
            <consortium name="The Broad Institute Genomics Platform"/>
            <consortium name="The Broad Institute Genome Sequencing Center for Infectious Disease"/>
            <person name="Wu L."/>
            <person name="Ma J."/>
        </authorList>
    </citation>
    <scope>NUCLEOTIDE SEQUENCE [LARGE SCALE GENOMIC DNA]</scope>
    <source>
        <strain evidence="4">CGMCC 4.7131</strain>
    </source>
</reference>
<keyword evidence="1" id="KW-1133">Transmembrane helix</keyword>
<keyword evidence="1" id="KW-0812">Transmembrane</keyword>
<feature type="transmembrane region" description="Helical" evidence="1">
    <location>
        <begin position="157"/>
        <end position="178"/>
    </location>
</feature>
<feature type="transmembrane region" description="Helical" evidence="1">
    <location>
        <begin position="26"/>
        <end position="49"/>
    </location>
</feature>
<evidence type="ECO:0000313" key="4">
    <source>
        <dbReference type="Proteomes" id="UP001596035"/>
    </source>
</evidence>
<keyword evidence="4" id="KW-1185">Reference proteome</keyword>
<protein>
    <submittedName>
        <fullName evidence="3">DUF4328 domain-containing protein</fullName>
    </submittedName>
</protein>
<evidence type="ECO:0000256" key="1">
    <source>
        <dbReference type="SAM" id="Phobius"/>
    </source>
</evidence>
<accession>A0ABW0DYG9</accession>
<evidence type="ECO:0000313" key="3">
    <source>
        <dbReference type="EMBL" id="MFC5242634.1"/>
    </source>
</evidence>
<dbReference type="InterPro" id="IPR025565">
    <property type="entry name" value="DUF4328"/>
</dbReference>
<feature type="transmembrane region" description="Helical" evidence="1">
    <location>
        <begin position="80"/>
        <end position="97"/>
    </location>
</feature>
<dbReference type="Pfam" id="PF14219">
    <property type="entry name" value="DUF4328"/>
    <property type="match status" value="1"/>
</dbReference>
<name>A0ABW0DYG9_9ACTN</name>
<dbReference type="Proteomes" id="UP001596035">
    <property type="component" value="Unassembled WGS sequence"/>
</dbReference>
<gene>
    <name evidence="3" type="ORF">ACFPWV_22405</name>
</gene>
<feature type="domain" description="DUF4328" evidence="2">
    <location>
        <begin position="61"/>
        <end position="215"/>
    </location>
</feature>
<dbReference type="EMBL" id="JBHSKN010000019">
    <property type="protein sequence ID" value="MFC5242634.1"/>
    <property type="molecule type" value="Genomic_DNA"/>
</dbReference>